<evidence type="ECO:0000313" key="1">
    <source>
        <dbReference type="EMBL" id="OGM14795.1"/>
    </source>
</evidence>
<name>A0A1F7XKI0_9BACT</name>
<comment type="caution">
    <text evidence="1">The sequence shown here is derived from an EMBL/GenBank/DDBJ whole genome shotgun (WGS) entry which is preliminary data.</text>
</comment>
<gene>
    <name evidence="1" type="ORF">A2V80_01460</name>
</gene>
<protein>
    <submittedName>
        <fullName evidence="1">Uncharacterized protein</fullName>
    </submittedName>
</protein>
<organism evidence="1 2">
    <name type="scientific">Candidatus Woesebacteria bacterium RBG_16_39_8b</name>
    <dbReference type="NCBI Taxonomy" id="1802482"/>
    <lineage>
        <taxon>Bacteria</taxon>
        <taxon>Candidatus Woeseibacteriota</taxon>
    </lineage>
</organism>
<dbReference type="AlphaFoldDB" id="A0A1F7XKI0"/>
<reference evidence="1 2" key="1">
    <citation type="journal article" date="2016" name="Nat. Commun.">
        <title>Thousands of microbial genomes shed light on interconnected biogeochemical processes in an aquifer system.</title>
        <authorList>
            <person name="Anantharaman K."/>
            <person name="Brown C.T."/>
            <person name="Hug L.A."/>
            <person name="Sharon I."/>
            <person name="Castelle C.J."/>
            <person name="Probst A.J."/>
            <person name="Thomas B.C."/>
            <person name="Singh A."/>
            <person name="Wilkins M.J."/>
            <person name="Karaoz U."/>
            <person name="Brodie E.L."/>
            <person name="Williams K.H."/>
            <person name="Hubbard S.S."/>
            <person name="Banfield J.F."/>
        </authorList>
    </citation>
    <scope>NUCLEOTIDE SEQUENCE [LARGE SCALE GENOMIC DNA]</scope>
</reference>
<dbReference type="EMBL" id="MGFU01000001">
    <property type="protein sequence ID" value="OGM14795.1"/>
    <property type="molecule type" value="Genomic_DNA"/>
</dbReference>
<sequence>MLERIFKGELSLQYRPHGRLFPILKDPPQNIATELKDFRVRRGNLRNIRKIVEYLERFDDGCFWGAMYMVYADKFKNTTLPEAEQFLDYIKNTQYDLLVNGTLRVKHAMFGQAYDLYGNLNIPITRMVVNNEAVHILTDTTGENWRSTFNIPLVEIDTDLPLAVNGLATPHVRWVHQSASDNSHTVADIGRRESSRLIRSYELEGFRPIAIVEF</sequence>
<accession>A0A1F7XKI0</accession>
<proteinExistence type="predicted"/>
<evidence type="ECO:0000313" key="2">
    <source>
        <dbReference type="Proteomes" id="UP000179013"/>
    </source>
</evidence>
<dbReference type="Proteomes" id="UP000179013">
    <property type="component" value="Unassembled WGS sequence"/>
</dbReference>